<dbReference type="Pfam" id="PF05257">
    <property type="entry name" value="CHAP"/>
    <property type="match status" value="1"/>
</dbReference>
<reference evidence="8" key="1">
    <citation type="submission" date="2017-09" db="EMBL/GenBank/DDBJ databases">
        <title>Depth-based differentiation of microbial function through sediment-hosted aquifers and enrichment of novel symbionts in the deep terrestrial subsurface.</title>
        <authorList>
            <person name="Probst A.J."/>
            <person name="Ladd B."/>
            <person name="Jarett J.K."/>
            <person name="Geller-Mcgrath D.E."/>
            <person name="Sieber C.M.K."/>
            <person name="Emerson J.B."/>
            <person name="Anantharaman K."/>
            <person name="Thomas B.C."/>
            <person name="Malmstrom R."/>
            <person name="Stieglmeier M."/>
            <person name="Klingl A."/>
            <person name="Woyke T."/>
            <person name="Ryan C.M."/>
            <person name="Banfield J.F."/>
        </authorList>
    </citation>
    <scope>NUCLEOTIDE SEQUENCE [LARGE SCALE GENOMIC DNA]</scope>
</reference>
<protein>
    <recommendedName>
        <fullName evidence="9">LysM domain-containing protein</fullName>
    </recommendedName>
</protein>
<evidence type="ECO:0000313" key="7">
    <source>
        <dbReference type="EMBL" id="PJB98989.1"/>
    </source>
</evidence>
<dbReference type="SUPFAM" id="SSF54001">
    <property type="entry name" value="Cysteine proteinases"/>
    <property type="match status" value="1"/>
</dbReference>
<dbReference type="Proteomes" id="UP000230097">
    <property type="component" value="Unassembled WGS sequence"/>
</dbReference>
<dbReference type="Gene3D" id="3.10.350.10">
    <property type="entry name" value="LysM domain"/>
    <property type="match status" value="2"/>
</dbReference>
<proteinExistence type="predicted"/>
<dbReference type="EMBL" id="PFTC01000007">
    <property type="protein sequence ID" value="PJB98989.1"/>
    <property type="molecule type" value="Genomic_DNA"/>
</dbReference>
<sequence length="350" mass="38917">MNKLFSKFFHFFRGLSKDPFLYLGGISVILFGSILLSTGFILKTPDNQGESIFLATVSKIFPEISNQNLFIGTAKKAWPESPDFLLVEKTSLRAASPPVAFTPQVLGMWLGEEGTETRREITEYIVEEGDSLWSIANQFNISLDTIFWANDLKSLLIRPGQKLLILPVSGVMHLVKEGDTISELAKKYKTEAEKIISFNDLSGEGDLVVNEVLIIPDGKLPSVSIVQPADSTALSRLSTNNFYGVSHAFPYGQCTWWVAQKRAIPSWGNAKDWLDNAILSGYPVCKGSYCIPQVGAVISLKGNWLYGHVGYVEEVRGDKVVFSEMNYIGWGRMNYRTLRVGSASIKGYIY</sequence>
<dbReference type="InterPro" id="IPR038765">
    <property type="entry name" value="Papain-like_cys_pep_sf"/>
</dbReference>
<dbReference type="PANTHER" id="PTHR33734">
    <property type="entry name" value="LYSM DOMAIN-CONTAINING GPI-ANCHORED PROTEIN 2"/>
    <property type="match status" value="1"/>
</dbReference>
<feature type="domain" description="LysM" evidence="6">
    <location>
        <begin position="171"/>
        <end position="215"/>
    </location>
</feature>
<dbReference type="PANTHER" id="PTHR33734:SF22">
    <property type="entry name" value="MEMBRANE-BOUND LYTIC MUREIN TRANSGLYCOSYLASE D"/>
    <property type="match status" value="1"/>
</dbReference>
<dbReference type="AlphaFoldDB" id="A0A2M8DM29"/>
<feature type="domain" description="Peptidase C51" evidence="5">
    <location>
        <begin position="229"/>
        <end position="350"/>
    </location>
</feature>
<name>A0A2M8DM29_9BACT</name>
<dbReference type="InterPro" id="IPR036779">
    <property type="entry name" value="LysM_dom_sf"/>
</dbReference>
<dbReference type="PROSITE" id="PS50911">
    <property type="entry name" value="CHAP"/>
    <property type="match status" value="1"/>
</dbReference>
<dbReference type="Pfam" id="PF01476">
    <property type="entry name" value="LysM"/>
    <property type="match status" value="2"/>
</dbReference>
<keyword evidence="4" id="KW-1133">Transmembrane helix</keyword>
<dbReference type="Gene3D" id="3.90.1720.10">
    <property type="entry name" value="endopeptidase domain like (from Nostoc punctiforme)"/>
    <property type="match status" value="1"/>
</dbReference>
<evidence type="ECO:0000259" key="5">
    <source>
        <dbReference type="PROSITE" id="PS50911"/>
    </source>
</evidence>
<dbReference type="InterPro" id="IPR018392">
    <property type="entry name" value="LysM"/>
</dbReference>
<evidence type="ECO:0000313" key="8">
    <source>
        <dbReference type="Proteomes" id="UP000230097"/>
    </source>
</evidence>
<dbReference type="SUPFAM" id="SSF54106">
    <property type="entry name" value="LysM domain"/>
    <property type="match status" value="2"/>
</dbReference>
<gene>
    <name evidence="7" type="ORF">CO078_00245</name>
</gene>
<dbReference type="GO" id="GO:0008932">
    <property type="term" value="F:lytic endotransglycosylase activity"/>
    <property type="evidence" value="ECO:0007669"/>
    <property type="project" value="TreeGrafter"/>
</dbReference>
<organism evidence="7 8">
    <name type="scientific">Candidatus Nealsonbacteria bacterium CG_4_9_14_0_8_um_filter_36_17</name>
    <dbReference type="NCBI Taxonomy" id="1974693"/>
    <lineage>
        <taxon>Bacteria</taxon>
        <taxon>Candidatus Nealsoniibacteriota</taxon>
    </lineage>
</organism>
<evidence type="ECO:0000256" key="3">
    <source>
        <dbReference type="ARBA" id="ARBA00023316"/>
    </source>
</evidence>
<keyword evidence="4" id="KW-0472">Membrane</keyword>
<dbReference type="SMART" id="SM00257">
    <property type="entry name" value="LysM"/>
    <property type="match status" value="2"/>
</dbReference>
<feature type="transmembrane region" description="Helical" evidence="4">
    <location>
        <begin position="20"/>
        <end position="42"/>
    </location>
</feature>
<dbReference type="GO" id="GO:0071555">
    <property type="term" value="P:cell wall organization"/>
    <property type="evidence" value="ECO:0007669"/>
    <property type="project" value="UniProtKB-KW"/>
</dbReference>
<keyword evidence="2" id="KW-0378">Hydrolase</keyword>
<evidence type="ECO:0000256" key="2">
    <source>
        <dbReference type="ARBA" id="ARBA00022801"/>
    </source>
</evidence>
<accession>A0A2M8DM29</accession>
<evidence type="ECO:0000256" key="1">
    <source>
        <dbReference type="ARBA" id="ARBA00022729"/>
    </source>
</evidence>
<dbReference type="PROSITE" id="PS51782">
    <property type="entry name" value="LYSM"/>
    <property type="match status" value="2"/>
</dbReference>
<evidence type="ECO:0008006" key="9">
    <source>
        <dbReference type="Google" id="ProtNLM"/>
    </source>
</evidence>
<dbReference type="CDD" id="cd00118">
    <property type="entry name" value="LysM"/>
    <property type="match status" value="2"/>
</dbReference>
<keyword evidence="4" id="KW-0812">Transmembrane</keyword>
<feature type="domain" description="LysM" evidence="6">
    <location>
        <begin position="122"/>
        <end position="165"/>
    </location>
</feature>
<keyword evidence="3" id="KW-0961">Cell wall biogenesis/degradation</keyword>
<keyword evidence="1" id="KW-0732">Signal</keyword>
<comment type="caution">
    <text evidence="7">The sequence shown here is derived from an EMBL/GenBank/DDBJ whole genome shotgun (WGS) entry which is preliminary data.</text>
</comment>
<dbReference type="GO" id="GO:0016787">
    <property type="term" value="F:hydrolase activity"/>
    <property type="evidence" value="ECO:0007669"/>
    <property type="project" value="UniProtKB-KW"/>
</dbReference>
<dbReference type="InterPro" id="IPR007921">
    <property type="entry name" value="CHAP_dom"/>
</dbReference>
<evidence type="ECO:0000259" key="6">
    <source>
        <dbReference type="PROSITE" id="PS51782"/>
    </source>
</evidence>
<evidence type="ECO:0000256" key="4">
    <source>
        <dbReference type="SAM" id="Phobius"/>
    </source>
</evidence>